<dbReference type="Pfam" id="PF00419">
    <property type="entry name" value="Fimbrial"/>
    <property type="match status" value="1"/>
</dbReference>
<dbReference type="GO" id="GO:0009289">
    <property type="term" value="C:pilus"/>
    <property type="evidence" value="ECO:0007669"/>
    <property type="project" value="UniProtKB-SubCell"/>
</dbReference>
<dbReference type="EMBL" id="JTBC02000002">
    <property type="protein sequence ID" value="PNO69797.1"/>
    <property type="molecule type" value="Genomic_DNA"/>
</dbReference>
<name>A0A0A5NLN8_SERMA</name>
<feature type="domain" description="Fimbrial-type adhesion" evidence="6">
    <location>
        <begin position="30"/>
        <end position="178"/>
    </location>
</feature>
<dbReference type="InterPro" id="IPR000259">
    <property type="entry name" value="Adhesion_dom_fimbrial"/>
</dbReference>
<dbReference type="RefSeq" id="WP_038872246.1">
    <property type="nucleotide sequence ID" value="NZ_CABMHU010000142.1"/>
</dbReference>
<comment type="similarity">
    <text evidence="2">Belongs to the fimbrial protein family.</text>
</comment>
<evidence type="ECO:0000256" key="1">
    <source>
        <dbReference type="ARBA" id="ARBA00004561"/>
    </source>
</evidence>
<feature type="chain" id="PRO_5015032704" evidence="5">
    <location>
        <begin position="25"/>
        <end position="179"/>
    </location>
</feature>
<dbReference type="SUPFAM" id="SSF49401">
    <property type="entry name" value="Bacterial adhesins"/>
    <property type="match status" value="1"/>
</dbReference>
<dbReference type="EMBL" id="CP029449">
    <property type="protein sequence ID" value="AWL70588.1"/>
    <property type="molecule type" value="Genomic_DNA"/>
</dbReference>
<keyword evidence="12" id="KW-1185">Reference proteome</keyword>
<dbReference type="Proteomes" id="UP000030378">
    <property type="component" value="Unassembled WGS sequence"/>
</dbReference>
<reference evidence="9" key="6">
    <citation type="submission" date="2018-06" db="EMBL/GenBank/DDBJ databases">
        <authorList>
            <person name="Martins R.C."/>
            <person name="Perdigao-Neto L.V."/>
            <person name="Costa S.F."/>
            <person name="Levin A.S.S."/>
        </authorList>
    </citation>
    <scope>NUCLEOTIDE SEQUENCE</scope>
    <source>
        <strain evidence="9">1283</strain>
    </source>
</reference>
<feature type="signal peptide" evidence="5">
    <location>
        <begin position="1"/>
        <end position="24"/>
    </location>
</feature>
<reference evidence="10" key="2">
    <citation type="submission" date="2017-12" db="EMBL/GenBank/DDBJ databases">
        <title>FDA dAtabase for Regulatory Grade micrObial Sequences (FDA-ARGOS): Supporting development and validation of Infectious Disease Dx tests.</title>
        <authorList>
            <person name="Campos J."/>
            <person name="Goldberg B."/>
            <person name="Tallon L."/>
            <person name="Sadzewicz L."/>
            <person name="Sengamalay N."/>
            <person name="Ott S."/>
            <person name="Godinez A."/>
            <person name="Nagaraj S."/>
            <person name="Vavikolanu K."/>
            <person name="Vyas G."/>
            <person name="Nadendla S."/>
            <person name="Aluvathingal J."/>
            <person name="Geyer C."/>
            <person name="Nandy P."/>
            <person name="Hobson J."/>
            <person name="Sichtig H."/>
        </authorList>
    </citation>
    <scope>NUCLEOTIDE SEQUENCE [LARGE SCALE GENOMIC DNA]</scope>
    <source>
        <strain evidence="10">FDAARGOS_79</strain>
    </source>
</reference>
<keyword evidence="4" id="KW-0281">Fimbrium</keyword>
<dbReference type="InterPro" id="IPR050263">
    <property type="entry name" value="Bact_Fimbrial_Adh_Pro"/>
</dbReference>
<sequence>MMEKKVIMLALVAASFSSALPALAADGQVNFTGNIVDAACKVTNDLSNPLNVVLGDVARTAFAGGKGSTSSATKFTLEVTDCPDTVKSATVKFDGAADNGDNNVLQLTQETDVATGVGIQLSDISNNVLPLYTASTAYPLASGSGVKNNLDFTARYISTLADVTAGKANSVATFTLNYN</sequence>
<gene>
    <name evidence="7" type="ORF">DKC05_24530</name>
    <name evidence="9" type="ORF">DMW51_26315</name>
    <name evidence="8" type="ORF">MC70_007210</name>
</gene>
<reference evidence="9 12" key="4">
    <citation type="submission" date="2018-06" db="EMBL/GenBank/DDBJ databases">
        <title>Serratia marcescens genome sequencing and assembly.</title>
        <authorList>
            <person name="Martins R.C.R."/>
            <person name="Perdigao-Neto L.V."/>
            <person name="Costa S.F."/>
            <person name="Levin A.S.S."/>
        </authorList>
    </citation>
    <scope>NUCLEOTIDE SEQUENCE [LARGE SCALE GENOMIC DNA]</scope>
    <source>
        <strain evidence="9 12">1283</strain>
    </source>
</reference>
<dbReference type="AlphaFoldDB" id="A0A0A5NLN8"/>
<dbReference type="Gene3D" id="2.60.40.1090">
    <property type="entry name" value="Fimbrial-type adhesion domain"/>
    <property type="match status" value="1"/>
</dbReference>
<comment type="subcellular location">
    <subcellularLocation>
        <location evidence="1">Fimbrium</location>
    </subcellularLocation>
</comment>
<dbReference type="EMBL" id="QJQB01000591">
    <property type="protein sequence ID" value="PYA55251.1"/>
    <property type="molecule type" value="Genomic_DNA"/>
</dbReference>
<reference evidence="8" key="1">
    <citation type="submission" date="2017-12" db="EMBL/GenBank/DDBJ databases">
        <title>FDA dAtabase for Regulatory Grade micrObial Sequences (FDA-ARGOS): Supporting development and validation of Infectious Disease Dx tests.</title>
        <authorList>
            <person name="Campos J."/>
            <person name="Goldberg B."/>
            <person name="Tallon L.J."/>
            <person name="Sadzewicz L."/>
            <person name="Sengamalay N."/>
            <person name="Ott S."/>
            <person name="Godinez A."/>
            <person name="Nagaraj S."/>
            <person name="Vavikolanu K."/>
            <person name="Vyas G."/>
            <person name="Nadendla S."/>
            <person name="Aluvathingal J."/>
            <person name="Geyer C."/>
            <person name="Nandy P."/>
            <person name="Hobson J."/>
            <person name="Sichtig H."/>
        </authorList>
    </citation>
    <scope>NUCLEOTIDE SEQUENCE</scope>
    <source>
        <strain evidence="8">FDAARGOS_79</strain>
    </source>
</reference>
<dbReference type="Proteomes" id="UP000247823">
    <property type="component" value="Unassembled WGS sequence"/>
</dbReference>
<proteinExistence type="inferred from homology"/>
<organism evidence="8 10">
    <name type="scientific">Serratia marcescens</name>
    <dbReference type="NCBI Taxonomy" id="615"/>
    <lineage>
        <taxon>Bacteria</taxon>
        <taxon>Pseudomonadati</taxon>
        <taxon>Pseudomonadota</taxon>
        <taxon>Gammaproteobacteria</taxon>
        <taxon>Enterobacterales</taxon>
        <taxon>Yersiniaceae</taxon>
        <taxon>Serratia</taxon>
    </lineage>
</organism>
<evidence type="ECO:0000313" key="10">
    <source>
        <dbReference type="Proteomes" id="UP000030378"/>
    </source>
</evidence>
<dbReference type="PANTHER" id="PTHR33420">
    <property type="entry name" value="FIMBRIAL SUBUNIT ELFA-RELATED"/>
    <property type="match status" value="1"/>
</dbReference>
<dbReference type="GO" id="GO:0043709">
    <property type="term" value="P:cell adhesion involved in single-species biofilm formation"/>
    <property type="evidence" value="ECO:0007669"/>
    <property type="project" value="TreeGrafter"/>
</dbReference>
<dbReference type="PANTHER" id="PTHR33420:SF3">
    <property type="entry name" value="FIMBRIAL SUBUNIT ELFA"/>
    <property type="match status" value="1"/>
</dbReference>
<evidence type="ECO:0000313" key="11">
    <source>
        <dbReference type="Proteomes" id="UP000245399"/>
    </source>
</evidence>
<dbReference type="Proteomes" id="UP000245399">
    <property type="component" value="Chromosome"/>
</dbReference>
<protein>
    <submittedName>
        <fullName evidence="8">Ferrous iron transporter B</fullName>
    </submittedName>
</protein>
<keyword evidence="3 5" id="KW-0732">Signal</keyword>
<accession>A0A0A5NLN8</accession>
<evidence type="ECO:0000313" key="7">
    <source>
        <dbReference type="EMBL" id="AWL70588.1"/>
    </source>
</evidence>
<evidence type="ECO:0000256" key="5">
    <source>
        <dbReference type="SAM" id="SignalP"/>
    </source>
</evidence>
<dbReference type="InterPro" id="IPR008966">
    <property type="entry name" value="Adhesion_dom_sf"/>
</dbReference>
<evidence type="ECO:0000256" key="4">
    <source>
        <dbReference type="ARBA" id="ARBA00023263"/>
    </source>
</evidence>
<dbReference type="InterPro" id="IPR036937">
    <property type="entry name" value="Adhesion_dom_fimbrial_sf"/>
</dbReference>
<evidence type="ECO:0000256" key="2">
    <source>
        <dbReference type="ARBA" id="ARBA00006671"/>
    </source>
</evidence>
<reference evidence="12" key="5">
    <citation type="submission" date="2018-06" db="EMBL/GenBank/DDBJ databases">
        <title>Serratia marcescens genome sequencing and assembly.</title>
        <authorList>
            <person name="Martins R.C."/>
            <person name="Perdigao-Neto L.V."/>
            <person name="Costa S.F."/>
            <person name="Levin A.S.S."/>
        </authorList>
    </citation>
    <scope>NUCLEOTIDE SEQUENCE [LARGE SCALE GENOMIC DNA]</scope>
    <source>
        <strain evidence="12">1283</strain>
    </source>
</reference>
<evidence type="ECO:0000313" key="12">
    <source>
        <dbReference type="Proteomes" id="UP000247823"/>
    </source>
</evidence>
<dbReference type="GeneID" id="98189061"/>
<evidence type="ECO:0000313" key="9">
    <source>
        <dbReference type="EMBL" id="PYA55251.1"/>
    </source>
</evidence>
<reference evidence="7 11" key="3">
    <citation type="submission" date="2018-05" db="EMBL/GenBank/DDBJ databases">
        <title>Klebsiella quasipneumonaiae provides a window into carbapenemase gene transfer, plasmid rearrangements and nosocomial acquisition from the hospital environment.</title>
        <authorList>
            <person name="Mathers A.J."/>
            <person name="Vegesana K."/>
            <person name="Stoesser N."/>
            <person name="Crook D."/>
            <person name="Vaughan A."/>
            <person name="Barry K."/>
            <person name="Parikh H."/>
            <person name="Sebra R."/>
            <person name="Kotay S."/>
            <person name="Walker A.S."/>
            <person name="Sheppard A.E."/>
        </authorList>
    </citation>
    <scope>NUCLEOTIDE SEQUENCE [LARGE SCALE GENOMIC DNA]</scope>
    <source>
        <strain evidence="7 11">CAV1761</strain>
    </source>
</reference>
<evidence type="ECO:0000313" key="8">
    <source>
        <dbReference type="EMBL" id="PNO69797.1"/>
    </source>
</evidence>
<evidence type="ECO:0000259" key="6">
    <source>
        <dbReference type="Pfam" id="PF00419"/>
    </source>
</evidence>
<evidence type="ECO:0000256" key="3">
    <source>
        <dbReference type="ARBA" id="ARBA00022729"/>
    </source>
</evidence>